<name>A0A0G2DTL9_9PEZI</name>
<organism evidence="2 3">
    <name type="scientific">Diplodia seriata</name>
    <dbReference type="NCBI Taxonomy" id="420778"/>
    <lineage>
        <taxon>Eukaryota</taxon>
        <taxon>Fungi</taxon>
        <taxon>Dikarya</taxon>
        <taxon>Ascomycota</taxon>
        <taxon>Pezizomycotina</taxon>
        <taxon>Dothideomycetes</taxon>
        <taxon>Dothideomycetes incertae sedis</taxon>
        <taxon>Botryosphaeriales</taxon>
        <taxon>Botryosphaeriaceae</taxon>
        <taxon>Diplodia</taxon>
    </lineage>
</organism>
<accession>A0A0G2DTL9</accession>
<evidence type="ECO:0000313" key="2">
    <source>
        <dbReference type="EMBL" id="KKY14009.1"/>
    </source>
</evidence>
<feature type="region of interest" description="Disordered" evidence="1">
    <location>
        <begin position="95"/>
        <end position="135"/>
    </location>
</feature>
<proteinExistence type="predicted"/>
<comment type="caution">
    <text evidence="2">The sequence shown here is derived from an EMBL/GenBank/DDBJ whole genome shotgun (WGS) entry which is preliminary data.</text>
</comment>
<protein>
    <submittedName>
        <fullName evidence="2">Uncharacterized protein</fullName>
    </submittedName>
</protein>
<dbReference type="AlphaFoldDB" id="A0A0G2DTL9"/>
<reference evidence="2 3" key="1">
    <citation type="submission" date="2015-03" db="EMBL/GenBank/DDBJ databases">
        <authorList>
            <person name="Morales-Cruz A."/>
            <person name="Amrine K.C."/>
            <person name="Cantu D."/>
        </authorList>
    </citation>
    <scope>NUCLEOTIDE SEQUENCE [LARGE SCALE GENOMIC DNA]</scope>
    <source>
        <strain evidence="2">DS831</strain>
    </source>
</reference>
<dbReference type="EMBL" id="LAQI01000248">
    <property type="protein sequence ID" value="KKY14009.1"/>
    <property type="molecule type" value="Genomic_DNA"/>
</dbReference>
<evidence type="ECO:0000256" key="1">
    <source>
        <dbReference type="SAM" id="MobiDB-lite"/>
    </source>
</evidence>
<sequence>MAILCWANKLATVPGGQDPVFSDGGIPEFRGEDYTGQIAWVHMLEWKSKEFPFNPSGAEPINDDSDLYSSNPFSPIVTDESSRLLPAAAASSPALVSSGGISTDDSSPPPQFNKPLPTLPREEEQPQPPISVTPFADDDVFFDAKSPAPDAPLSWLLPADRQSVYGGGDADPTAETYTCSFRRTPMFPCSRNCGSHALRPSARPIIIPVHPRRKRKGETDESYKAAMAEVRATMLIETLVEMRQIAYAIAHPPDTAFLPCKLVHAQRVQPLKDHAPPGTLTLSCVDCPQENYFDVRVSSKQVALLEAHDSFDEDQDCLMVPDGAIARKYPELYAEQMALLEAKHRFDEYRDDLKARVTLGRRELLNLYRVRWMTAHFASRLGRAGVYNTAELDAFTYDPLVDADMQRVMEGVRGMRRKLQILAIRGRCLNTLKFIKLIYTKNTLRIAESDQSDELRSFLDLPGEIRNMIYAYCLEDEIWVDLTPRSAHILKQSSWADALAQVFIEVVRDISKNGPAEHAHFLSYHSSTPAADSEEPVQSASVLARMWIPPTAALNDGNAEDADFLSRASSPPTEAPFDPIEAIAFFNEMCDRYKPAANPSDPLHEQPKAHAIPSTAVSKNRHTAST</sequence>
<feature type="region of interest" description="Disordered" evidence="1">
    <location>
        <begin position="595"/>
        <end position="626"/>
    </location>
</feature>
<gene>
    <name evidence="2" type="ORF">UCDDS831_g08512</name>
</gene>
<reference evidence="2 3" key="2">
    <citation type="submission" date="2015-05" db="EMBL/GenBank/DDBJ databases">
        <title>Distinctive expansion of gene families associated with plant cell wall degradation and secondary metabolism in the genomes of grapevine trunk pathogens.</title>
        <authorList>
            <person name="Lawrence D.P."/>
            <person name="Travadon R."/>
            <person name="Rolshausen P.E."/>
            <person name="Baumgartner K."/>
        </authorList>
    </citation>
    <scope>NUCLEOTIDE SEQUENCE [LARGE SCALE GENOMIC DNA]</scope>
    <source>
        <strain evidence="2">DS831</strain>
    </source>
</reference>
<evidence type="ECO:0000313" key="3">
    <source>
        <dbReference type="Proteomes" id="UP000034182"/>
    </source>
</evidence>
<dbReference type="Proteomes" id="UP000034182">
    <property type="component" value="Unassembled WGS sequence"/>
</dbReference>